<dbReference type="AlphaFoldDB" id="A0A2S7T6R2"/>
<dbReference type="InterPro" id="IPR001478">
    <property type="entry name" value="PDZ"/>
</dbReference>
<evidence type="ECO:0000313" key="3">
    <source>
        <dbReference type="Proteomes" id="UP000239366"/>
    </source>
</evidence>
<dbReference type="Gene3D" id="2.30.42.10">
    <property type="match status" value="1"/>
</dbReference>
<dbReference type="Proteomes" id="UP000239366">
    <property type="component" value="Unassembled WGS sequence"/>
</dbReference>
<dbReference type="SMART" id="SM00228">
    <property type="entry name" value="PDZ"/>
    <property type="match status" value="1"/>
</dbReference>
<dbReference type="GO" id="GO:0008483">
    <property type="term" value="F:transaminase activity"/>
    <property type="evidence" value="ECO:0007669"/>
    <property type="project" value="UniProtKB-KW"/>
</dbReference>
<dbReference type="InterPro" id="IPR021109">
    <property type="entry name" value="Peptidase_aspartic_dom_sf"/>
</dbReference>
<comment type="caution">
    <text evidence="2">The sequence shown here is derived from an EMBL/GenBank/DDBJ whole genome shotgun (WGS) entry which is preliminary data.</text>
</comment>
<dbReference type="SUPFAM" id="SSF50156">
    <property type="entry name" value="PDZ domain-like"/>
    <property type="match status" value="1"/>
</dbReference>
<dbReference type="InterPro" id="IPR041489">
    <property type="entry name" value="PDZ_6"/>
</dbReference>
<evidence type="ECO:0000313" key="2">
    <source>
        <dbReference type="EMBL" id="PQJ15603.1"/>
    </source>
</evidence>
<dbReference type="PROSITE" id="PS50106">
    <property type="entry name" value="PDZ"/>
    <property type="match status" value="1"/>
</dbReference>
<dbReference type="EMBL" id="MQVX01000001">
    <property type="protein sequence ID" value="PQJ15603.1"/>
    <property type="molecule type" value="Genomic_DNA"/>
</dbReference>
<gene>
    <name evidence="2" type="ORF">BST99_07560</name>
</gene>
<dbReference type="Pfam" id="PF17820">
    <property type="entry name" value="PDZ_6"/>
    <property type="match status" value="1"/>
</dbReference>
<accession>A0A2S7T6R2</accession>
<dbReference type="Pfam" id="PF13650">
    <property type="entry name" value="Asp_protease_2"/>
    <property type="match status" value="1"/>
</dbReference>
<dbReference type="InterPro" id="IPR036034">
    <property type="entry name" value="PDZ_sf"/>
</dbReference>
<feature type="domain" description="PDZ" evidence="1">
    <location>
        <begin position="371"/>
        <end position="415"/>
    </location>
</feature>
<protein>
    <submittedName>
        <fullName evidence="2">Aspartate aminotransferase</fullName>
    </submittedName>
</protein>
<sequence length="446" mass="50551">MKKGMLIVCLLGMVSWVSAQRFLLPKGVEQEKIRFELVNNLIIIPMDVNGSELSFILDSGVSSPILFNLTDEDSIQINDVSTISLKGLGDGPPIEALKSENNQFAIGKARSMNQNMFVVLDRELNLSASLGRPVHGIIGWEVFRSFTVEVNYSKKYIRFHKQGTLKTDKLRKMQEIPLILQKKKAFVEGVVTLEDNTEREVKLLVDTGSSDAIWLFRDLEQGLDVPEKSFEEFLGKGLSGEIHGLRTKIKAFRIGNYQLIETKAAFPFRDSFANIINLEDRNGSVGGEVLKRFNLVVDYKNSRLYLKKNGYYKDPFQYNLAGIDIQHNGVRLIRERIADVHGRVKTDDRTAIGSVKILLEPRTRISLVPEIVVSGIRAGSPADEAGLQQGDIILAVNGRKVHEYKLQEIIQMLNEREGKRVKVRIERYNRELSFSFLLKDVFKEKP</sequence>
<keyword evidence="2" id="KW-0032">Aminotransferase</keyword>
<dbReference type="Gene3D" id="2.40.70.10">
    <property type="entry name" value="Acid Proteases"/>
    <property type="match status" value="2"/>
</dbReference>
<name>A0A2S7T6R2_9FLAO</name>
<dbReference type="RefSeq" id="WP_245916212.1">
    <property type="nucleotide sequence ID" value="NZ_MQVX01000001.1"/>
</dbReference>
<evidence type="ECO:0000259" key="1">
    <source>
        <dbReference type="PROSITE" id="PS50106"/>
    </source>
</evidence>
<proteinExistence type="predicted"/>
<keyword evidence="2" id="KW-0808">Transferase</keyword>
<reference evidence="3" key="1">
    <citation type="submission" date="2016-11" db="EMBL/GenBank/DDBJ databases">
        <title>Trade-off between light-utilization and light-protection in marine flavobacteria.</title>
        <authorList>
            <person name="Kumagai Y."/>
            <person name="Yoshizawa S."/>
            <person name="Kogure K."/>
        </authorList>
    </citation>
    <scope>NUCLEOTIDE SEQUENCE [LARGE SCALE GENOMIC DNA]</scope>
    <source>
        <strain evidence="3">SG-18</strain>
    </source>
</reference>
<organism evidence="2 3">
    <name type="scientific">Aureicoccus marinus</name>
    <dbReference type="NCBI Taxonomy" id="754435"/>
    <lineage>
        <taxon>Bacteria</taxon>
        <taxon>Pseudomonadati</taxon>
        <taxon>Bacteroidota</taxon>
        <taxon>Flavobacteriia</taxon>
        <taxon>Flavobacteriales</taxon>
        <taxon>Flavobacteriaceae</taxon>
        <taxon>Aureicoccus</taxon>
    </lineage>
</organism>
<keyword evidence="3" id="KW-1185">Reference proteome</keyword>